<feature type="region of interest" description="Disordered" evidence="1">
    <location>
        <begin position="167"/>
        <end position="197"/>
    </location>
</feature>
<keyword evidence="2" id="KW-0732">Signal</keyword>
<evidence type="ECO:0000256" key="2">
    <source>
        <dbReference type="SAM" id="SignalP"/>
    </source>
</evidence>
<dbReference type="AlphaFoldDB" id="A0A832H6G8"/>
<comment type="caution">
    <text evidence="3">The sequence shown here is derived from an EMBL/GenBank/DDBJ whole genome shotgun (WGS) entry which is preliminary data.</text>
</comment>
<reference evidence="3" key="1">
    <citation type="journal article" date="2020" name="mSystems">
        <title>Genome- and Community-Level Interaction Insights into Carbon Utilization and Element Cycling Functions of Hydrothermarchaeota in Hydrothermal Sediment.</title>
        <authorList>
            <person name="Zhou Z."/>
            <person name="Liu Y."/>
            <person name="Xu W."/>
            <person name="Pan J."/>
            <person name="Luo Z.H."/>
            <person name="Li M."/>
        </authorList>
    </citation>
    <scope>NUCLEOTIDE SEQUENCE [LARGE SCALE GENOMIC DNA]</scope>
    <source>
        <strain evidence="3">SpSt-402</strain>
    </source>
</reference>
<dbReference type="EMBL" id="DSRD01000783">
    <property type="protein sequence ID" value="HGW95101.1"/>
    <property type="molecule type" value="Genomic_DNA"/>
</dbReference>
<name>A0A832H6G8_9CYAN</name>
<feature type="chain" id="PRO_5032506717" evidence="2">
    <location>
        <begin position="20"/>
        <end position="304"/>
    </location>
</feature>
<proteinExistence type="predicted"/>
<protein>
    <submittedName>
        <fullName evidence="3">Uncharacterized protein</fullName>
    </submittedName>
</protein>
<gene>
    <name evidence="3" type="ORF">ENR47_12595</name>
</gene>
<feature type="signal peptide" evidence="2">
    <location>
        <begin position="1"/>
        <end position="19"/>
    </location>
</feature>
<evidence type="ECO:0000256" key="1">
    <source>
        <dbReference type="SAM" id="MobiDB-lite"/>
    </source>
</evidence>
<sequence>MSSGVMALASLAVTYPAIAQPVPPKAANACIQRTAEEMVVATRDISVVSAGPVSTNGVRTLFMRNNRTGQTAECRVNTIDGFVLSVTMTGGTTSPPTVQPVPPQATNACIQRTAEEMVVATRDISVVSAGSANTNGVRTLFMRNNQTGQTAECRVNTIDGTVLSVTLTGGSSTPPPSSSPPTQGNFSGRGQASGSVFGGGRQADASLTFNQNGFSLGLFVPPGTGAQVRYQGVINRLRGTSPNNPNSFVIEGRVQSFASSANGLRVTNTAGTCQIEIFDARIVSTSCNTNVRNSSTRFTGMRQF</sequence>
<evidence type="ECO:0000313" key="3">
    <source>
        <dbReference type="EMBL" id="HGW95101.1"/>
    </source>
</evidence>
<organism evidence="3">
    <name type="scientific">Oscillatoriales cyanobacterium SpSt-402</name>
    <dbReference type="NCBI Taxonomy" id="2282168"/>
    <lineage>
        <taxon>Bacteria</taxon>
        <taxon>Bacillati</taxon>
        <taxon>Cyanobacteriota</taxon>
        <taxon>Cyanophyceae</taxon>
        <taxon>Oscillatoriophycideae</taxon>
        <taxon>Oscillatoriales</taxon>
    </lineage>
</organism>
<accession>A0A832H6G8</accession>
<feature type="compositionally biased region" description="Polar residues" evidence="1">
    <location>
        <begin position="183"/>
        <end position="194"/>
    </location>
</feature>